<feature type="compositionally biased region" description="Basic and acidic residues" evidence="16">
    <location>
        <begin position="1"/>
        <end position="11"/>
    </location>
</feature>
<dbReference type="PRINTS" id="PR00942">
    <property type="entry name" value="CUATPASEI"/>
</dbReference>
<keyword evidence="9 15" id="KW-0067">ATP-binding</keyword>
<feature type="region of interest" description="Disordered" evidence="16">
    <location>
        <begin position="1407"/>
        <end position="1426"/>
    </location>
</feature>
<dbReference type="InterPro" id="IPR023298">
    <property type="entry name" value="ATPase_P-typ_TM_dom_sf"/>
</dbReference>
<dbReference type="PANTHER" id="PTHR43520:SF8">
    <property type="entry name" value="P-TYPE CU(+) TRANSPORTER"/>
    <property type="match status" value="1"/>
</dbReference>
<comment type="caution">
    <text evidence="18">The sequence shown here is derived from an EMBL/GenBank/DDBJ whole genome shotgun (WGS) entry which is preliminary data.</text>
</comment>
<dbReference type="GO" id="GO:0140581">
    <property type="term" value="F:P-type monovalent copper transporter activity"/>
    <property type="evidence" value="ECO:0007669"/>
    <property type="project" value="UniProtKB-EC"/>
</dbReference>
<keyword evidence="4" id="KW-0813">Transport</keyword>
<feature type="region of interest" description="Disordered" evidence="16">
    <location>
        <begin position="765"/>
        <end position="786"/>
    </location>
</feature>
<accession>A0A8E0RX28</accession>
<dbReference type="Gene3D" id="2.70.150.10">
    <property type="entry name" value="Calcium-transporting ATPase, cytoplasmic transduction domain A"/>
    <property type="match status" value="1"/>
</dbReference>
<keyword evidence="10" id="KW-1278">Translocase</keyword>
<keyword evidence="13" id="KW-0406">Ion transport</keyword>
<feature type="transmembrane region" description="Helical" evidence="15">
    <location>
        <begin position="399"/>
        <end position="416"/>
    </location>
</feature>
<sequence>NPIDDPIKPEKASLTNAQSSNTDSVPIRTGQPQQQQPLIKIPLDSQSGSFCGTKNQSYTRGTFNAPIWSRHSSATKPKDVCQKSLARCLLRISGMTCSSCVHLIEQNLMKLEGVHNVLVALIAMKGEVCYDPVLVNPNQIAQQVSDLGFGAEVIEQNDHSKGSETRAKLLLMIDGMNKQVDADLIEMHMLRQPGILEATVSFGSKTSHAIYDSLVIGPRDIIKQVESLGYAVQLRRPDRKPFGDNTTSNRWRNSFLLSLFFAVPTMLIMLVFMMLWPHTAPEGCPPHFRESDVTISNFGNTSLAPDMHYYGSLETHSLVKQPMVVPGLSLENLILFLLATPIQTIGGRYFYVQAYRSLTHGMANMDVLIVMATTIAYAYSVVVLLVAMVGRWPTSPRTVFETSPMLFVFVSLGRWLEHIAKGKTSEAITKLLSLKASEATIIETATEFSQNKGMIGESSSDRCAERDRLMASVERRIPVELVHRGDIIKVRPGEKIPVDSRVICGISSCDESLITGESMPVDKQPGSDLIGGSINLTNVIWARATHVGSDSALAQIVRLVEEAQTSKAPIQQLADRIAGYFVPFVCLVSLATFFVWIVLGLFRPETVKGYEPGCAIVQLAVDHAFRMAINVLTIACPCALGLATPTAVMVGTGTGALAGILIKGGQSLENMRKVTTILFDKTGTITQGRPQVNRLVMFIPDNSSPQLDHLGSPVNGSNHLDLSPRISPSRLLYLLATAESTVKHPIASAIVNLVRIFRQEFITSQPDSKDSNNLATTTANNPRVDPAHEFGDPLQSTLNATTFEFAQATNATSVPGLGLQCTVTVFPNDCPPGPKLPRPISTIMGPVPQQPDCSKSQSQSVNEQFEAELAAAASRMRLDYIMCLWPRRSCKDSIVDTKSKIPIKTNTSVELFNGPMHSIDQPDPCDEDTMRSKFSTIPFDWADTEKGGSFVVHIGSREWLNQHQIALPILVSPAYSEHGRLSCTTADQFPTLESLITSDEARGQTVVLVAIDHQLVGLVSVEDPVKPEAPLSVAALRHRGIRVGLLTGDNCRTATAIARQVGIRDVYADVLPAHKAAEVKRLQRATRPKKRRRVRPVSVENALSSLKEQSAVEPLEQNSHSTSDSESAFGNPQTTTTADQCLSQIPQAHTSSKSSRWKLLIYWCFCLGRFRPNLPVNHQAALRRRRLEREERHLRRQKTQKIFSRRLPRQYVAMVGDGVNDSPALAQADVGIAIGRGADVAVEAADVVLIRDSLVDVIGAIDLSKATVRRIRCNFVAATLYNMIGIPVAAGCLLPLGIELAPWMASAAMAASSVSVICLSLLLRRWKRPTEASLVCPEYVRLLTNSGLDSKKVRVWKSRELTLRAGLRNLSDKTLACRNDNRRAFSLRGISPVQTNNDTDSQKLLQKNEEGSDDDNELITFKAHRS</sequence>
<dbReference type="FunFam" id="2.70.150.10:FF:000002">
    <property type="entry name" value="Copper-transporting ATPase 1, putative"/>
    <property type="match status" value="1"/>
</dbReference>
<dbReference type="InterPro" id="IPR006121">
    <property type="entry name" value="HMA_dom"/>
</dbReference>
<dbReference type="Pfam" id="PF00122">
    <property type="entry name" value="E1-E2_ATPase"/>
    <property type="match status" value="1"/>
</dbReference>
<feature type="domain" description="HMA" evidence="17">
    <location>
        <begin position="167"/>
        <end position="233"/>
    </location>
</feature>
<feature type="compositionally biased region" description="Polar residues" evidence="16">
    <location>
        <begin position="1116"/>
        <end position="1140"/>
    </location>
</feature>
<dbReference type="SUPFAM" id="SSF56784">
    <property type="entry name" value="HAD-like"/>
    <property type="match status" value="2"/>
</dbReference>
<evidence type="ECO:0000313" key="18">
    <source>
        <dbReference type="EMBL" id="KAA0195999.1"/>
    </source>
</evidence>
<dbReference type="GO" id="GO:0005886">
    <property type="term" value="C:plasma membrane"/>
    <property type="evidence" value="ECO:0007669"/>
    <property type="project" value="TreeGrafter"/>
</dbReference>
<feature type="transmembrane region" description="Helical" evidence="15">
    <location>
        <begin position="1303"/>
        <end position="1323"/>
    </location>
</feature>
<evidence type="ECO:0000256" key="14">
    <source>
        <dbReference type="ARBA" id="ARBA00023136"/>
    </source>
</evidence>
<keyword evidence="6 15" id="KW-0479">Metal-binding</keyword>
<evidence type="ECO:0000256" key="16">
    <source>
        <dbReference type="SAM" id="MobiDB-lite"/>
    </source>
</evidence>
<feature type="transmembrane region" description="Helical" evidence="15">
    <location>
        <begin position="363"/>
        <end position="387"/>
    </location>
</feature>
<dbReference type="NCBIfam" id="TIGR01525">
    <property type="entry name" value="ATPase-IB_hvy"/>
    <property type="match status" value="1"/>
</dbReference>
<evidence type="ECO:0000256" key="13">
    <source>
        <dbReference type="ARBA" id="ARBA00023065"/>
    </source>
</evidence>
<gene>
    <name evidence="18" type="ORF">FBUS_06944</name>
</gene>
<feature type="non-terminal residue" evidence="18">
    <location>
        <position position="1"/>
    </location>
</feature>
<dbReference type="PROSITE" id="PS50846">
    <property type="entry name" value="HMA_2"/>
    <property type="match status" value="2"/>
</dbReference>
<dbReference type="FunFam" id="3.30.70.100:FF:000001">
    <property type="entry name" value="ATPase copper transporting beta"/>
    <property type="match status" value="1"/>
</dbReference>
<dbReference type="NCBIfam" id="TIGR01494">
    <property type="entry name" value="ATPase_P-type"/>
    <property type="match status" value="2"/>
</dbReference>
<feature type="transmembrane region" description="Helical" evidence="15">
    <location>
        <begin position="255"/>
        <end position="276"/>
    </location>
</feature>
<feature type="region of interest" description="Disordered" evidence="16">
    <location>
        <begin position="1"/>
        <end position="36"/>
    </location>
</feature>
<dbReference type="FunFam" id="3.40.50.1000:FF:000144">
    <property type="entry name" value="copper-transporting ATPase 1 isoform X2"/>
    <property type="match status" value="1"/>
</dbReference>
<dbReference type="SUPFAM" id="SSF81653">
    <property type="entry name" value="Calcium ATPase, transduction domain A"/>
    <property type="match status" value="1"/>
</dbReference>
<evidence type="ECO:0000256" key="12">
    <source>
        <dbReference type="ARBA" id="ARBA00023008"/>
    </source>
</evidence>
<dbReference type="Gene3D" id="3.40.50.1000">
    <property type="entry name" value="HAD superfamily/HAD-like"/>
    <property type="match status" value="3"/>
</dbReference>
<dbReference type="InterPro" id="IPR008250">
    <property type="entry name" value="ATPase_P-typ_transduc_dom_A_sf"/>
</dbReference>
<dbReference type="InterPro" id="IPR036163">
    <property type="entry name" value="HMA_dom_sf"/>
</dbReference>
<keyword evidence="7 15" id="KW-0547">Nucleotide-binding</keyword>
<keyword evidence="19" id="KW-1185">Reference proteome</keyword>
<dbReference type="GO" id="GO:0006878">
    <property type="term" value="P:intracellular copper ion homeostasis"/>
    <property type="evidence" value="ECO:0007669"/>
    <property type="project" value="TreeGrafter"/>
</dbReference>
<evidence type="ECO:0000256" key="2">
    <source>
        <dbReference type="ARBA" id="ARBA00006024"/>
    </source>
</evidence>
<evidence type="ECO:0000256" key="11">
    <source>
        <dbReference type="ARBA" id="ARBA00022989"/>
    </source>
</evidence>
<dbReference type="GO" id="GO:0043682">
    <property type="term" value="F:P-type divalent copper transporter activity"/>
    <property type="evidence" value="ECO:0007669"/>
    <property type="project" value="TreeGrafter"/>
</dbReference>
<dbReference type="Pfam" id="PF00403">
    <property type="entry name" value="HMA"/>
    <property type="match status" value="1"/>
</dbReference>
<feature type="transmembrane region" description="Helical" evidence="15">
    <location>
        <begin position="333"/>
        <end position="351"/>
    </location>
</feature>
<dbReference type="InterPro" id="IPR017969">
    <property type="entry name" value="Heavy-metal-associated_CS"/>
</dbReference>
<dbReference type="PROSITE" id="PS01047">
    <property type="entry name" value="HMA_1"/>
    <property type="match status" value="1"/>
</dbReference>
<keyword evidence="14 15" id="KW-0472">Membrane</keyword>
<dbReference type="InterPro" id="IPR027256">
    <property type="entry name" value="P-typ_ATPase_IB"/>
</dbReference>
<evidence type="ECO:0000256" key="9">
    <source>
        <dbReference type="ARBA" id="ARBA00022840"/>
    </source>
</evidence>
<evidence type="ECO:0000313" key="19">
    <source>
        <dbReference type="Proteomes" id="UP000728185"/>
    </source>
</evidence>
<evidence type="ECO:0000256" key="10">
    <source>
        <dbReference type="ARBA" id="ARBA00022967"/>
    </source>
</evidence>
<dbReference type="GO" id="GO:0060003">
    <property type="term" value="P:copper ion export"/>
    <property type="evidence" value="ECO:0007669"/>
    <property type="project" value="TreeGrafter"/>
</dbReference>
<dbReference type="InterPro" id="IPR059000">
    <property type="entry name" value="ATPase_P-type_domA"/>
</dbReference>
<dbReference type="InterPro" id="IPR001757">
    <property type="entry name" value="P_typ_ATPase"/>
</dbReference>
<evidence type="ECO:0000256" key="4">
    <source>
        <dbReference type="ARBA" id="ARBA00022448"/>
    </source>
</evidence>
<dbReference type="Pfam" id="PF00702">
    <property type="entry name" value="Hydrolase"/>
    <property type="match status" value="1"/>
</dbReference>
<dbReference type="InterPro" id="IPR023214">
    <property type="entry name" value="HAD_sf"/>
</dbReference>
<dbReference type="CDD" id="cd02094">
    <property type="entry name" value="P-type_ATPase_Cu-like"/>
    <property type="match status" value="1"/>
</dbReference>
<dbReference type="PANTHER" id="PTHR43520">
    <property type="entry name" value="ATP7, ISOFORM B"/>
    <property type="match status" value="1"/>
</dbReference>
<dbReference type="InterPro" id="IPR036412">
    <property type="entry name" value="HAD-like_sf"/>
</dbReference>
<proteinExistence type="inferred from homology"/>
<reference evidence="18" key="1">
    <citation type="submission" date="2019-05" db="EMBL/GenBank/DDBJ databases">
        <title>Annotation for the trematode Fasciolopsis buski.</title>
        <authorList>
            <person name="Choi Y.-J."/>
        </authorList>
    </citation>
    <scope>NUCLEOTIDE SEQUENCE</scope>
    <source>
        <strain evidence="18">HT</strain>
        <tissue evidence="18">Whole worm</tissue>
    </source>
</reference>
<feature type="region of interest" description="Disordered" evidence="16">
    <location>
        <begin position="1108"/>
        <end position="1140"/>
    </location>
</feature>
<feature type="transmembrane region" description="Helical" evidence="15">
    <location>
        <begin position="1275"/>
        <end position="1297"/>
    </location>
</feature>
<dbReference type="PRINTS" id="PR00119">
    <property type="entry name" value="CATATPASE"/>
</dbReference>
<dbReference type="SUPFAM" id="SSF55008">
    <property type="entry name" value="HMA, heavy metal-associated domain"/>
    <property type="match status" value="2"/>
</dbReference>
<comment type="similarity">
    <text evidence="2 15">Belongs to the cation transport ATPase (P-type) (TC 3.A.3) family. Type IB subfamily.</text>
</comment>
<evidence type="ECO:0000259" key="17">
    <source>
        <dbReference type="PROSITE" id="PS50846"/>
    </source>
</evidence>
<evidence type="ECO:0000256" key="5">
    <source>
        <dbReference type="ARBA" id="ARBA00022692"/>
    </source>
</evidence>
<dbReference type="InterPro" id="IPR023299">
    <property type="entry name" value="ATPase_P-typ_cyto_dom_N"/>
</dbReference>
<feature type="domain" description="HMA" evidence="17">
    <location>
        <begin position="86"/>
        <end position="152"/>
    </location>
</feature>
<dbReference type="SUPFAM" id="SSF81660">
    <property type="entry name" value="Metal cation-transporting ATPase, ATP-binding domain N"/>
    <property type="match status" value="2"/>
</dbReference>
<keyword evidence="12" id="KW-0186">Copper</keyword>
<dbReference type="Gene3D" id="3.40.1110.10">
    <property type="entry name" value="Calcium-transporting ATPase, cytoplasmic domain N"/>
    <property type="match status" value="2"/>
</dbReference>
<dbReference type="GO" id="GO:0015677">
    <property type="term" value="P:copper ion import"/>
    <property type="evidence" value="ECO:0007669"/>
    <property type="project" value="TreeGrafter"/>
</dbReference>
<dbReference type="SUPFAM" id="SSF81665">
    <property type="entry name" value="Calcium ATPase, transmembrane domain M"/>
    <property type="match status" value="1"/>
</dbReference>
<dbReference type="EC" id="7.2.2.8" evidence="3"/>
<keyword evidence="5 15" id="KW-0812">Transmembrane</keyword>
<evidence type="ECO:0000256" key="7">
    <source>
        <dbReference type="ARBA" id="ARBA00022741"/>
    </source>
</evidence>
<evidence type="ECO:0000256" key="15">
    <source>
        <dbReference type="RuleBase" id="RU362081"/>
    </source>
</evidence>
<keyword evidence="8" id="KW-0187">Copper transport</keyword>
<comment type="subcellular location">
    <subcellularLocation>
        <location evidence="1">Golgi apparatus</location>
        <location evidence="1">trans-Golgi network membrane</location>
        <topology evidence="1">Multi-pass membrane protein</topology>
    </subcellularLocation>
    <subcellularLocation>
        <location evidence="15">Membrane</location>
    </subcellularLocation>
</comment>
<evidence type="ECO:0000256" key="6">
    <source>
        <dbReference type="ARBA" id="ARBA00022723"/>
    </source>
</evidence>
<feature type="transmembrane region" description="Helical" evidence="15">
    <location>
        <begin position="577"/>
        <end position="602"/>
    </location>
</feature>
<evidence type="ECO:0000256" key="8">
    <source>
        <dbReference type="ARBA" id="ARBA00022796"/>
    </source>
</evidence>
<name>A0A8E0RX28_9TREM</name>
<dbReference type="EMBL" id="LUCM01003301">
    <property type="protein sequence ID" value="KAA0195999.1"/>
    <property type="molecule type" value="Genomic_DNA"/>
</dbReference>
<dbReference type="GO" id="GO:0016887">
    <property type="term" value="F:ATP hydrolysis activity"/>
    <property type="evidence" value="ECO:0007669"/>
    <property type="project" value="InterPro"/>
</dbReference>
<dbReference type="CDD" id="cd00371">
    <property type="entry name" value="HMA"/>
    <property type="match status" value="2"/>
</dbReference>
<dbReference type="GO" id="GO:0005524">
    <property type="term" value="F:ATP binding"/>
    <property type="evidence" value="ECO:0007669"/>
    <property type="project" value="UniProtKB-UniRule"/>
</dbReference>
<dbReference type="PROSITE" id="PS00154">
    <property type="entry name" value="ATPASE_E1_E2"/>
    <property type="match status" value="1"/>
</dbReference>
<keyword evidence="11 15" id="KW-1133">Transmembrane helix</keyword>
<dbReference type="OrthoDB" id="432719at2759"/>
<organism evidence="18 19">
    <name type="scientific">Fasciolopsis buskii</name>
    <dbReference type="NCBI Taxonomy" id="27845"/>
    <lineage>
        <taxon>Eukaryota</taxon>
        <taxon>Metazoa</taxon>
        <taxon>Spiralia</taxon>
        <taxon>Lophotrochozoa</taxon>
        <taxon>Platyhelminthes</taxon>
        <taxon>Trematoda</taxon>
        <taxon>Digenea</taxon>
        <taxon>Plagiorchiida</taxon>
        <taxon>Echinostomata</taxon>
        <taxon>Echinostomatoidea</taxon>
        <taxon>Fasciolidae</taxon>
        <taxon>Fasciolopsis</taxon>
    </lineage>
</organism>
<protein>
    <recommendedName>
        <fullName evidence="3">P-type Cu(+) transporter</fullName>
        <ecNumber evidence="3">7.2.2.8</ecNumber>
    </recommendedName>
</protein>
<feature type="compositionally biased region" description="Polar residues" evidence="16">
    <location>
        <begin position="13"/>
        <end position="24"/>
    </location>
</feature>
<feature type="transmembrane region" description="Helical" evidence="15">
    <location>
        <begin position="629"/>
        <end position="662"/>
    </location>
</feature>
<dbReference type="InterPro" id="IPR018303">
    <property type="entry name" value="ATPase_P-typ_P_site"/>
</dbReference>
<feature type="compositionally biased region" description="Polar residues" evidence="16">
    <location>
        <begin position="765"/>
        <end position="781"/>
    </location>
</feature>
<evidence type="ECO:0000256" key="1">
    <source>
        <dbReference type="ARBA" id="ARBA00004166"/>
    </source>
</evidence>
<dbReference type="GO" id="GO:0005802">
    <property type="term" value="C:trans-Golgi network"/>
    <property type="evidence" value="ECO:0007669"/>
    <property type="project" value="TreeGrafter"/>
</dbReference>
<dbReference type="GO" id="GO:0005507">
    <property type="term" value="F:copper ion binding"/>
    <property type="evidence" value="ECO:0007669"/>
    <property type="project" value="TreeGrafter"/>
</dbReference>
<dbReference type="Proteomes" id="UP000728185">
    <property type="component" value="Unassembled WGS sequence"/>
</dbReference>
<dbReference type="Gene3D" id="3.30.70.100">
    <property type="match status" value="2"/>
</dbReference>
<evidence type="ECO:0000256" key="3">
    <source>
        <dbReference type="ARBA" id="ARBA00012517"/>
    </source>
</evidence>